<dbReference type="GO" id="GO:0003677">
    <property type="term" value="F:DNA binding"/>
    <property type="evidence" value="ECO:0007669"/>
    <property type="project" value="InterPro"/>
</dbReference>
<dbReference type="SUPFAM" id="SSF47413">
    <property type="entry name" value="lambda repressor-like DNA-binding domains"/>
    <property type="match status" value="1"/>
</dbReference>
<dbReference type="EMBL" id="DVIQ01000114">
    <property type="protein sequence ID" value="HIS33218.1"/>
    <property type="molecule type" value="Genomic_DNA"/>
</dbReference>
<evidence type="ECO:0000313" key="2">
    <source>
        <dbReference type="EMBL" id="HIS33218.1"/>
    </source>
</evidence>
<dbReference type="InterPro" id="IPR001387">
    <property type="entry name" value="Cro/C1-type_HTH"/>
</dbReference>
<dbReference type="Proteomes" id="UP000823935">
    <property type="component" value="Unassembled WGS sequence"/>
</dbReference>
<name>A0A9D1EWD7_9FIRM</name>
<dbReference type="SMART" id="SM00530">
    <property type="entry name" value="HTH_XRE"/>
    <property type="match status" value="1"/>
</dbReference>
<dbReference type="PROSITE" id="PS50943">
    <property type="entry name" value="HTH_CROC1"/>
    <property type="match status" value="1"/>
</dbReference>
<protein>
    <submittedName>
        <fullName evidence="2">Helix-turn-helix transcriptional regulator</fullName>
    </submittedName>
</protein>
<dbReference type="InterPro" id="IPR010982">
    <property type="entry name" value="Lambda_DNA-bd_dom_sf"/>
</dbReference>
<dbReference type="Gene3D" id="1.10.260.40">
    <property type="entry name" value="lambda repressor-like DNA-binding domains"/>
    <property type="match status" value="1"/>
</dbReference>
<evidence type="ECO:0000313" key="3">
    <source>
        <dbReference type="Proteomes" id="UP000823935"/>
    </source>
</evidence>
<reference evidence="2" key="1">
    <citation type="submission" date="2020-10" db="EMBL/GenBank/DDBJ databases">
        <authorList>
            <person name="Gilroy R."/>
        </authorList>
    </citation>
    <scope>NUCLEOTIDE SEQUENCE</scope>
    <source>
        <strain evidence="2">CHK190-19873</strain>
    </source>
</reference>
<gene>
    <name evidence="2" type="ORF">IAB44_16985</name>
</gene>
<evidence type="ECO:0000259" key="1">
    <source>
        <dbReference type="PROSITE" id="PS50943"/>
    </source>
</evidence>
<feature type="domain" description="HTH cro/C1-type" evidence="1">
    <location>
        <begin position="21"/>
        <end position="62"/>
    </location>
</feature>
<accession>A0A9D1EWD7</accession>
<sequence length="478" mass="54916">MSRLSERCHEFLVESGSSVYQLSKISGLDRTSLHRLVTGQRIPTLDFLMRFCSVLSLNAADIQELMELFEEARSGPTAFRNRQRIFQILENVADFAETPFPFSESAVSASPYALPASTQTMIQTKMLIFQALENAFSSQGASEEILTNLPLGRMEFLPVIYQFHKKYGKKVRLCHLFYFTANPSLSDSSNPNLEIIRWILPMALADFDSYEPYYIYTKSSSNDMKMLLWPYYLITSRIVIVISAHLDCAVVHLDADTNRIYRQEMLDLLAQSRPLRIHTRSFESSLDFYLQVTQGNGPLLSTLEYQPCVSPLISKELYISQLQKENLSQTDLPLFGKLMNLNPFIHGESSHYFTMQGLRSFCETGRILGQFGTYLDPLSAETRRQVLSRYINDLRRHSHSRIIRSSIRLPATLNIELYRNNFILFILFEKHQRIRFVSISEASLYEVFLDFFQALDGPAYSYSAEETLAALKSTLQSL</sequence>
<comment type="caution">
    <text evidence="2">The sequence shown here is derived from an EMBL/GenBank/DDBJ whole genome shotgun (WGS) entry which is preliminary data.</text>
</comment>
<organism evidence="2 3">
    <name type="scientific">Candidatus Limivivens intestinipullorum</name>
    <dbReference type="NCBI Taxonomy" id="2840858"/>
    <lineage>
        <taxon>Bacteria</taxon>
        <taxon>Bacillati</taxon>
        <taxon>Bacillota</taxon>
        <taxon>Clostridia</taxon>
        <taxon>Lachnospirales</taxon>
        <taxon>Lachnospiraceae</taxon>
        <taxon>Lachnospiraceae incertae sedis</taxon>
        <taxon>Candidatus Limivivens</taxon>
    </lineage>
</organism>
<reference evidence="2" key="2">
    <citation type="journal article" date="2021" name="PeerJ">
        <title>Extensive microbial diversity within the chicken gut microbiome revealed by metagenomics and culture.</title>
        <authorList>
            <person name="Gilroy R."/>
            <person name="Ravi A."/>
            <person name="Getino M."/>
            <person name="Pursley I."/>
            <person name="Horton D.L."/>
            <person name="Alikhan N.F."/>
            <person name="Baker D."/>
            <person name="Gharbi K."/>
            <person name="Hall N."/>
            <person name="Watson M."/>
            <person name="Adriaenssens E.M."/>
            <person name="Foster-Nyarko E."/>
            <person name="Jarju S."/>
            <person name="Secka A."/>
            <person name="Antonio M."/>
            <person name="Oren A."/>
            <person name="Chaudhuri R.R."/>
            <person name="La Ragione R."/>
            <person name="Hildebrand F."/>
            <person name="Pallen M.J."/>
        </authorList>
    </citation>
    <scope>NUCLEOTIDE SEQUENCE</scope>
    <source>
        <strain evidence="2">CHK190-19873</strain>
    </source>
</reference>
<dbReference type="AlphaFoldDB" id="A0A9D1EWD7"/>
<dbReference type="Pfam" id="PF13443">
    <property type="entry name" value="HTH_26"/>
    <property type="match status" value="1"/>
</dbReference>
<proteinExistence type="predicted"/>